<gene>
    <name evidence="1" type="ORF">L0P92_44965</name>
</gene>
<name>A0A9X1Q9A8_STRM4</name>
<reference evidence="1" key="1">
    <citation type="submission" date="2022-01" db="EMBL/GenBank/DDBJ databases">
        <title>Draft Genome Sequences of Seven Type Strains of the Genus Streptomyces.</title>
        <authorList>
            <person name="Aziz S."/>
            <person name="Coretto E."/>
            <person name="Chronakova A."/>
            <person name="Sproer C."/>
            <person name="Huber K."/>
            <person name="Nouioui I."/>
            <person name="Gross H."/>
        </authorList>
    </citation>
    <scope>NUCLEOTIDE SEQUENCE</scope>
    <source>
        <strain evidence="1">DSM 103493</strain>
    </source>
</reference>
<protein>
    <submittedName>
        <fullName evidence="1">Glycosyltransferase family 2 protein</fullName>
    </submittedName>
</protein>
<keyword evidence="2" id="KW-1185">Reference proteome</keyword>
<comment type="caution">
    <text evidence="1">The sequence shown here is derived from an EMBL/GenBank/DDBJ whole genome shotgun (WGS) entry which is preliminary data.</text>
</comment>
<accession>A0A9X1Q9A8</accession>
<dbReference type="AlphaFoldDB" id="A0A9X1Q9A8"/>
<sequence length="70" mass="7896">SFPPLTARINYHTSTAPHQVTIEPEGRTPGRLQIRWQPAGITANLIHPLARRAARPKLRRAARLLRSALR</sequence>
<evidence type="ECO:0000313" key="2">
    <source>
        <dbReference type="Proteomes" id="UP001139384"/>
    </source>
</evidence>
<organism evidence="1 2">
    <name type="scientific">Streptomyces muensis</name>
    <dbReference type="NCBI Taxonomy" id="1077944"/>
    <lineage>
        <taxon>Bacteria</taxon>
        <taxon>Bacillati</taxon>
        <taxon>Actinomycetota</taxon>
        <taxon>Actinomycetes</taxon>
        <taxon>Kitasatosporales</taxon>
        <taxon>Streptomycetaceae</taxon>
        <taxon>Streptomyces</taxon>
    </lineage>
</organism>
<evidence type="ECO:0000313" key="1">
    <source>
        <dbReference type="EMBL" id="MCF1600633.1"/>
    </source>
</evidence>
<feature type="non-terminal residue" evidence="1">
    <location>
        <position position="1"/>
    </location>
</feature>
<proteinExistence type="predicted"/>
<dbReference type="Proteomes" id="UP001139384">
    <property type="component" value="Unassembled WGS sequence"/>
</dbReference>
<dbReference type="EMBL" id="JAKEIP010000669">
    <property type="protein sequence ID" value="MCF1600633.1"/>
    <property type="molecule type" value="Genomic_DNA"/>
</dbReference>